<keyword evidence="2" id="KW-1185">Reference proteome</keyword>
<gene>
    <name evidence="1" type="ORF">DPEC_G00099410</name>
</gene>
<name>A0ACC2GWU8_DALPE</name>
<evidence type="ECO:0000313" key="2">
    <source>
        <dbReference type="Proteomes" id="UP001157502"/>
    </source>
</evidence>
<organism evidence="1 2">
    <name type="scientific">Dallia pectoralis</name>
    <name type="common">Alaska blackfish</name>
    <dbReference type="NCBI Taxonomy" id="75939"/>
    <lineage>
        <taxon>Eukaryota</taxon>
        <taxon>Metazoa</taxon>
        <taxon>Chordata</taxon>
        <taxon>Craniata</taxon>
        <taxon>Vertebrata</taxon>
        <taxon>Euteleostomi</taxon>
        <taxon>Actinopterygii</taxon>
        <taxon>Neopterygii</taxon>
        <taxon>Teleostei</taxon>
        <taxon>Protacanthopterygii</taxon>
        <taxon>Esociformes</taxon>
        <taxon>Umbridae</taxon>
        <taxon>Dallia</taxon>
    </lineage>
</organism>
<proteinExistence type="predicted"/>
<evidence type="ECO:0000313" key="1">
    <source>
        <dbReference type="EMBL" id="KAJ8007941.1"/>
    </source>
</evidence>
<dbReference type="Proteomes" id="UP001157502">
    <property type="component" value="Chromosome 8"/>
</dbReference>
<reference evidence="1" key="1">
    <citation type="submission" date="2021-05" db="EMBL/GenBank/DDBJ databases">
        <authorList>
            <person name="Pan Q."/>
            <person name="Jouanno E."/>
            <person name="Zahm M."/>
            <person name="Klopp C."/>
            <person name="Cabau C."/>
            <person name="Louis A."/>
            <person name="Berthelot C."/>
            <person name="Parey E."/>
            <person name="Roest Crollius H."/>
            <person name="Montfort J."/>
            <person name="Robinson-Rechavi M."/>
            <person name="Bouchez O."/>
            <person name="Lampietro C."/>
            <person name="Lopez Roques C."/>
            <person name="Donnadieu C."/>
            <person name="Postlethwait J."/>
            <person name="Bobe J."/>
            <person name="Dillon D."/>
            <person name="Chandos A."/>
            <person name="von Hippel F."/>
            <person name="Guiguen Y."/>
        </authorList>
    </citation>
    <scope>NUCLEOTIDE SEQUENCE</scope>
    <source>
        <strain evidence="1">YG-Jan2019</strain>
    </source>
</reference>
<accession>A0ACC2GWU8</accession>
<sequence length="113" mass="12777">MQGAAVGRHEEAHWTIMMDLTEPREIQQRVNKAFTEKLTLMTGRALVWATAVWEQQSEHTCLCQRQHELVALADYHRMDPSASDNSSPEPFRTHSDGESTPDTCCSSAENHIP</sequence>
<dbReference type="EMBL" id="CM055735">
    <property type="protein sequence ID" value="KAJ8007941.1"/>
    <property type="molecule type" value="Genomic_DNA"/>
</dbReference>
<protein>
    <submittedName>
        <fullName evidence="1">Uncharacterized protein</fullName>
    </submittedName>
</protein>
<comment type="caution">
    <text evidence="1">The sequence shown here is derived from an EMBL/GenBank/DDBJ whole genome shotgun (WGS) entry which is preliminary data.</text>
</comment>